<dbReference type="RefSeq" id="WP_087654241.1">
    <property type="nucleotide sequence ID" value="NZ_FCOL02000001.1"/>
</dbReference>
<dbReference type="OrthoDB" id="9781705at2"/>
<proteinExistence type="predicted"/>
<dbReference type="GO" id="GO:0043190">
    <property type="term" value="C:ATP-binding cassette (ABC) transporter complex"/>
    <property type="evidence" value="ECO:0007669"/>
    <property type="project" value="InterPro"/>
</dbReference>
<dbReference type="Pfam" id="PF04069">
    <property type="entry name" value="OpuAC"/>
    <property type="match status" value="1"/>
</dbReference>
<dbReference type="InterPro" id="IPR007210">
    <property type="entry name" value="ABC_Gly_betaine_transp_sub-bd"/>
</dbReference>
<dbReference type="CDD" id="cd13611">
    <property type="entry name" value="PBP2_YehZ"/>
    <property type="match status" value="1"/>
</dbReference>
<gene>
    <name evidence="3" type="ORF">AWB67_00063</name>
</gene>
<evidence type="ECO:0000259" key="2">
    <source>
        <dbReference type="Pfam" id="PF04069"/>
    </source>
</evidence>
<dbReference type="Gene3D" id="3.40.190.10">
    <property type="entry name" value="Periplasmic binding protein-like II"/>
    <property type="match status" value="1"/>
</dbReference>
<dbReference type="GO" id="GO:0022857">
    <property type="term" value="F:transmembrane transporter activity"/>
    <property type="evidence" value="ECO:0007669"/>
    <property type="project" value="InterPro"/>
</dbReference>
<accession>A0A158ETV8</accession>
<protein>
    <submittedName>
        <fullName evidence="3">Glycine/betaine ABC transporter substrate-binding protein</fullName>
    </submittedName>
</protein>
<evidence type="ECO:0000313" key="4">
    <source>
        <dbReference type="Proteomes" id="UP000054925"/>
    </source>
</evidence>
<feature type="chain" id="PRO_5011113433" evidence="1">
    <location>
        <begin position="29"/>
        <end position="301"/>
    </location>
</feature>
<sequence>MMKTSRFRRCLALAVLLGAAMQASSAYAANLVIGAKNFTEQYVLAEITTQYLRAKGYTIDARTGLGSVLLRSAQENGQIDVTWEYTGTAALVYNKITEKLDPKTMYERVKELDAKRDLVWLNASPLNNTYALGLPQQVAEKTGIRTISQLAAKIKAEPGKKHVFAMDAEFANRPDGLKPLEAAYGMDFSRPEVRQMDPGLVYTALHNDQVAIGLIYTTDGRVKGFDIVPLEDDRHYFPAYNATPVVRKPILDQNPQLAAQLNALSAALNNDVVLDMNKQIDIDGKPVPAVAAEFLRTHKLP</sequence>
<keyword evidence="4" id="KW-1185">Reference proteome</keyword>
<dbReference type="SUPFAM" id="SSF53850">
    <property type="entry name" value="Periplasmic binding protein-like II"/>
    <property type="match status" value="1"/>
</dbReference>
<dbReference type="Gene3D" id="3.40.190.120">
    <property type="entry name" value="Osmoprotection protein (prox), domain 2"/>
    <property type="match status" value="1"/>
</dbReference>
<reference evidence="3" key="1">
    <citation type="submission" date="2016-01" db="EMBL/GenBank/DDBJ databases">
        <authorList>
            <person name="Peeters C."/>
        </authorList>
    </citation>
    <scope>NUCLEOTIDE SEQUENCE [LARGE SCALE GENOMIC DNA]</scope>
    <source>
        <strain evidence="3">LMG 22937</strain>
    </source>
</reference>
<organism evidence="3 4">
    <name type="scientific">Caballeronia terrestris</name>
    <dbReference type="NCBI Taxonomy" id="1226301"/>
    <lineage>
        <taxon>Bacteria</taxon>
        <taxon>Pseudomonadati</taxon>
        <taxon>Pseudomonadota</taxon>
        <taxon>Betaproteobacteria</taxon>
        <taxon>Burkholderiales</taxon>
        <taxon>Burkholderiaceae</taxon>
        <taxon>Caballeronia</taxon>
    </lineage>
</organism>
<name>A0A158ETV8_9BURK</name>
<dbReference type="EMBL" id="FCOL02000001">
    <property type="protein sequence ID" value="SAL10977.1"/>
    <property type="molecule type" value="Genomic_DNA"/>
</dbReference>
<evidence type="ECO:0000313" key="3">
    <source>
        <dbReference type="EMBL" id="SAL10977.1"/>
    </source>
</evidence>
<comment type="caution">
    <text evidence="3">The sequence shown here is derived from an EMBL/GenBank/DDBJ whole genome shotgun (WGS) entry which is preliminary data.</text>
</comment>
<dbReference type="Proteomes" id="UP000054925">
    <property type="component" value="Unassembled WGS sequence"/>
</dbReference>
<keyword evidence="1" id="KW-0732">Signal</keyword>
<evidence type="ECO:0000256" key="1">
    <source>
        <dbReference type="SAM" id="SignalP"/>
    </source>
</evidence>
<feature type="signal peptide" evidence="1">
    <location>
        <begin position="1"/>
        <end position="28"/>
    </location>
</feature>
<feature type="domain" description="ABC-type glycine betaine transport system substrate-binding" evidence="2">
    <location>
        <begin position="30"/>
        <end position="296"/>
    </location>
</feature>
<dbReference type="AlphaFoldDB" id="A0A158ETV8"/>